<keyword evidence="6 9" id="KW-0067">ATP-binding</keyword>
<dbReference type="SUPFAM" id="SSF56112">
    <property type="entry name" value="Protein kinase-like (PK-like)"/>
    <property type="match status" value="1"/>
</dbReference>
<feature type="region of interest" description="Disordered" evidence="10">
    <location>
        <begin position="365"/>
        <end position="384"/>
    </location>
</feature>
<gene>
    <name evidence="12" type="primary">prkC_11</name>
    <name evidence="12" type="ORF">V6x_22710</name>
</gene>
<sequence>MAGKQTAEGFLNLVKQSGLVSVDQLKKLLAEYQEQDRKLGEPSEIAEELIGRALLTRWQANKLLQGKHKGFFLGKYRLLDLVGKGGMSSVYLAEHVLMRRRCAIKVLPSKRVNDASYLARFHREAQAVASLDHPNIVRAYDVDHEKENDAEIHFLVMEYVDGKDLQEIVNKNGILDFRDAVNYIRQAANGLAHAHEADMVHRDVKPGNLLVDSKGVVKILDLGLARFFHEGEDKSLTIAHDEKVLGTADYLAPEQAIDSHQVDSRADIYSLGCTLYFLLTGHPPFTEGSLAQRLMAHQTKEPPPVTDDRPDTPEDLVQILNKMMAKDKEERYQTAYEAAAALYEWLQSHTDEEWRQNNLSSGVGSGVGLTQGEVSGSGAEKGNQNPELAAFLSNLKEESGIARETKPENPKPEAPKPQRNPGLLQPASSSPNVRDSSVLPDDKISSASTRIAGSSAVQSSAAEIKPEPPQEKQAAKPVAKPVAKPAAKPTAKPVAKPVAKVAQKPGKKPAPVSKALPDDSVILEAEVDEEEAEVVEEAAPAEAVVGGRQWIMPAVIGGGIGVLLIIGVVMFALSGGEDEKPAPEVVADKKTEQAPPPEPDSLPDEIMVGPEAKYKTIASALKDIKIVFDKTFGVDSKQYTIKVAAGQELKERIQIDNSDLSYPKGITIVAESGKPVILAPEGPEAVLNLKGIEGLTIDGFLIRAQGKKVAIELSEYLVGTSLKNLKVNDFQQTGVLAKGVSGLGNEPFLLENVSLKAGSPKAIGLDFTGETNRGLVLANVRCLTAMQIGARFSSSVRDTQIKECIFSESMTGIQFESLGYTFSSLKLTNNTFFITNSAIVITAMPTPDSELVEISRNLFSTVEGAEAKVEQNNNPELWGKILKAQENYSSRTAPSPVAANELTLFKNKGKQGDAKLNDFVSTTPGDEKFLAPAADNPARKVAGTPGGMKPYVGAVAP</sequence>
<feature type="compositionally biased region" description="Basic and acidic residues" evidence="10">
    <location>
        <begin position="464"/>
        <end position="474"/>
    </location>
</feature>
<accession>A0A517WBD4</accession>
<dbReference type="EMBL" id="CP036347">
    <property type="protein sequence ID" value="QDU02566.1"/>
    <property type="molecule type" value="Genomic_DNA"/>
</dbReference>
<evidence type="ECO:0000256" key="6">
    <source>
        <dbReference type="ARBA" id="ARBA00022840"/>
    </source>
</evidence>
<dbReference type="GO" id="GO:0005524">
    <property type="term" value="F:ATP binding"/>
    <property type="evidence" value="ECO:0007669"/>
    <property type="project" value="UniProtKB-UniRule"/>
</dbReference>
<evidence type="ECO:0000313" key="13">
    <source>
        <dbReference type="Proteomes" id="UP000320722"/>
    </source>
</evidence>
<keyword evidence="5 12" id="KW-0418">Kinase</keyword>
<protein>
    <recommendedName>
        <fullName evidence="1">non-specific serine/threonine protein kinase</fullName>
        <ecNumber evidence="1">2.7.11.1</ecNumber>
    </recommendedName>
</protein>
<dbReference type="SUPFAM" id="SSF51126">
    <property type="entry name" value="Pectin lyase-like"/>
    <property type="match status" value="1"/>
</dbReference>
<dbReference type="Proteomes" id="UP000320722">
    <property type="component" value="Chromosome"/>
</dbReference>
<dbReference type="GO" id="GO:0004674">
    <property type="term" value="F:protein serine/threonine kinase activity"/>
    <property type="evidence" value="ECO:0007669"/>
    <property type="project" value="UniProtKB-KW"/>
</dbReference>
<organism evidence="12 13">
    <name type="scientific">Gimesia chilikensis</name>
    <dbReference type="NCBI Taxonomy" id="2605989"/>
    <lineage>
        <taxon>Bacteria</taxon>
        <taxon>Pseudomonadati</taxon>
        <taxon>Planctomycetota</taxon>
        <taxon>Planctomycetia</taxon>
        <taxon>Planctomycetales</taxon>
        <taxon>Planctomycetaceae</taxon>
        <taxon>Gimesia</taxon>
    </lineage>
</organism>
<evidence type="ECO:0000256" key="10">
    <source>
        <dbReference type="SAM" id="MobiDB-lite"/>
    </source>
</evidence>
<evidence type="ECO:0000256" key="5">
    <source>
        <dbReference type="ARBA" id="ARBA00022777"/>
    </source>
</evidence>
<dbReference type="Gene3D" id="1.10.510.10">
    <property type="entry name" value="Transferase(Phosphotransferase) domain 1"/>
    <property type="match status" value="1"/>
</dbReference>
<evidence type="ECO:0000313" key="12">
    <source>
        <dbReference type="EMBL" id="QDU02566.1"/>
    </source>
</evidence>
<keyword evidence="3 12" id="KW-0808">Transferase</keyword>
<feature type="compositionally biased region" description="Basic and acidic residues" evidence="10">
    <location>
        <begin position="401"/>
        <end position="416"/>
    </location>
</feature>
<dbReference type="AlphaFoldDB" id="A0A517WBD4"/>
<dbReference type="RefSeq" id="WP_145039551.1">
    <property type="nucleotide sequence ID" value="NZ_CP036347.1"/>
</dbReference>
<dbReference type="FunFam" id="1.10.510.10:FF:000021">
    <property type="entry name" value="Serine/threonine protein kinase"/>
    <property type="match status" value="1"/>
</dbReference>
<dbReference type="Pfam" id="PF00069">
    <property type="entry name" value="Pkinase"/>
    <property type="match status" value="1"/>
</dbReference>
<evidence type="ECO:0000256" key="8">
    <source>
        <dbReference type="ARBA" id="ARBA00048679"/>
    </source>
</evidence>
<dbReference type="CDD" id="cd14014">
    <property type="entry name" value="STKc_PknB_like"/>
    <property type="match status" value="1"/>
</dbReference>
<evidence type="ECO:0000256" key="9">
    <source>
        <dbReference type="PROSITE-ProRule" id="PRU10141"/>
    </source>
</evidence>
<feature type="compositionally biased region" description="Basic and acidic residues" evidence="10">
    <location>
        <begin position="580"/>
        <end position="592"/>
    </location>
</feature>
<dbReference type="EC" id="2.7.11.1" evidence="1"/>
<dbReference type="PROSITE" id="PS00107">
    <property type="entry name" value="PROTEIN_KINASE_ATP"/>
    <property type="match status" value="1"/>
</dbReference>
<dbReference type="InterPro" id="IPR012334">
    <property type="entry name" value="Pectin_lyas_fold"/>
</dbReference>
<feature type="binding site" evidence="9">
    <location>
        <position position="105"/>
    </location>
    <ligand>
        <name>ATP</name>
        <dbReference type="ChEBI" id="CHEBI:30616"/>
    </ligand>
</feature>
<feature type="compositionally biased region" description="Polar residues" evidence="10">
    <location>
        <begin position="426"/>
        <end position="435"/>
    </location>
</feature>
<dbReference type="SMART" id="SM00220">
    <property type="entry name" value="S_TKc"/>
    <property type="match status" value="1"/>
</dbReference>
<dbReference type="PANTHER" id="PTHR43289:SF6">
    <property type="entry name" value="SERINE_THREONINE-PROTEIN KINASE NEKL-3"/>
    <property type="match status" value="1"/>
</dbReference>
<feature type="region of interest" description="Disordered" evidence="10">
    <location>
        <begin position="401"/>
        <end position="514"/>
    </location>
</feature>
<comment type="catalytic activity">
    <reaction evidence="8">
        <text>L-seryl-[protein] + ATP = O-phospho-L-seryl-[protein] + ADP + H(+)</text>
        <dbReference type="Rhea" id="RHEA:17989"/>
        <dbReference type="Rhea" id="RHEA-COMP:9863"/>
        <dbReference type="Rhea" id="RHEA-COMP:11604"/>
        <dbReference type="ChEBI" id="CHEBI:15378"/>
        <dbReference type="ChEBI" id="CHEBI:29999"/>
        <dbReference type="ChEBI" id="CHEBI:30616"/>
        <dbReference type="ChEBI" id="CHEBI:83421"/>
        <dbReference type="ChEBI" id="CHEBI:456216"/>
        <dbReference type="EC" id="2.7.11.1"/>
    </reaction>
</comment>
<dbReference type="InterPro" id="IPR011050">
    <property type="entry name" value="Pectin_lyase_fold/virulence"/>
</dbReference>
<dbReference type="PANTHER" id="PTHR43289">
    <property type="entry name" value="MITOGEN-ACTIVATED PROTEIN KINASE KINASE KINASE 20-RELATED"/>
    <property type="match status" value="1"/>
</dbReference>
<keyword evidence="4 9" id="KW-0547">Nucleotide-binding</keyword>
<evidence type="ECO:0000256" key="3">
    <source>
        <dbReference type="ARBA" id="ARBA00022679"/>
    </source>
</evidence>
<feature type="region of interest" description="Disordered" evidence="10">
    <location>
        <begin position="580"/>
        <end position="606"/>
    </location>
</feature>
<evidence type="ECO:0000256" key="7">
    <source>
        <dbReference type="ARBA" id="ARBA00047899"/>
    </source>
</evidence>
<proteinExistence type="predicted"/>
<reference evidence="12 13" key="1">
    <citation type="submission" date="2019-02" db="EMBL/GenBank/DDBJ databases">
        <title>Deep-cultivation of Planctomycetes and their phenomic and genomic characterization uncovers novel biology.</title>
        <authorList>
            <person name="Wiegand S."/>
            <person name="Jogler M."/>
            <person name="Boedeker C."/>
            <person name="Pinto D."/>
            <person name="Vollmers J."/>
            <person name="Rivas-Marin E."/>
            <person name="Kohn T."/>
            <person name="Peeters S.H."/>
            <person name="Heuer A."/>
            <person name="Rast P."/>
            <person name="Oberbeckmann S."/>
            <person name="Bunk B."/>
            <person name="Jeske O."/>
            <person name="Meyerdierks A."/>
            <person name="Storesund J.E."/>
            <person name="Kallscheuer N."/>
            <person name="Luecker S."/>
            <person name="Lage O.M."/>
            <person name="Pohl T."/>
            <person name="Merkel B.J."/>
            <person name="Hornburger P."/>
            <person name="Mueller R.-W."/>
            <person name="Bruemmer F."/>
            <person name="Labrenz M."/>
            <person name="Spormann A.M."/>
            <person name="Op den Camp H."/>
            <person name="Overmann J."/>
            <person name="Amann R."/>
            <person name="Jetten M.S.M."/>
            <person name="Mascher T."/>
            <person name="Medema M.H."/>
            <person name="Devos D.P."/>
            <person name="Kaster A.-K."/>
            <person name="Ovreas L."/>
            <person name="Rohde M."/>
            <person name="Galperin M.Y."/>
            <person name="Jogler C."/>
        </authorList>
    </citation>
    <scope>NUCLEOTIDE SEQUENCE [LARGE SCALE GENOMIC DNA]</scope>
    <source>
        <strain evidence="12 13">V6</strain>
    </source>
</reference>
<dbReference type="Gene3D" id="3.30.200.20">
    <property type="entry name" value="Phosphorylase Kinase, domain 1"/>
    <property type="match status" value="1"/>
</dbReference>
<feature type="compositionally biased region" description="Polar residues" evidence="10">
    <location>
        <begin position="445"/>
        <end position="461"/>
    </location>
</feature>
<keyword evidence="2" id="KW-0723">Serine/threonine-protein kinase</keyword>
<dbReference type="Gene3D" id="2.160.20.10">
    <property type="entry name" value="Single-stranded right-handed beta-helix, Pectin lyase-like"/>
    <property type="match status" value="1"/>
</dbReference>
<dbReference type="InterPro" id="IPR008271">
    <property type="entry name" value="Ser/Thr_kinase_AS"/>
</dbReference>
<dbReference type="FunFam" id="3.30.200.20:FF:000035">
    <property type="entry name" value="Serine/threonine protein kinase Stk1"/>
    <property type="match status" value="1"/>
</dbReference>
<dbReference type="InterPro" id="IPR017441">
    <property type="entry name" value="Protein_kinase_ATP_BS"/>
</dbReference>
<evidence type="ECO:0000256" key="4">
    <source>
        <dbReference type="ARBA" id="ARBA00022741"/>
    </source>
</evidence>
<evidence type="ECO:0000256" key="2">
    <source>
        <dbReference type="ARBA" id="ARBA00022527"/>
    </source>
</evidence>
<dbReference type="InterPro" id="IPR000719">
    <property type="entry name" value="Prot_kinase_dom"/>
</dbReference>
<evidence type="ECO:0000259" key="11">
    <source>
        <dbReference type="PROSITE" id="PS50011"/>
    </source>
</evidence>
<comment type="catalytic activity">
    <reaction evidence="7">
        <text>L-threonyl-[protein] + ATP = O-phospho-L-threonyl-[protein] + ADP + H(+)</text>
        <dbReference type="Rhea" id="RHEA:46608"/>
        <dbReference type="Rhea" id="RHEA-COMP:11060"/>
        <dbReference type="Rhea" id="RHEA-COMP:11605"/>
        <dbReference type="ChEBI" id="CHEBI:15378"/>
        <dbReference type="ChEBI" id="CHEBI:30013"/>
        <dbReference type="ChEBI" id="CHEBI:30616"/>
        <dbReference type="ChEBI" id="CHEBI:61977"/>
        <dbReference type="ChEBI" id="CHEBI:456216"/>
        <dbReference type="EC" id="2.7.11.1"/>
    </reaction>
</comment>
<dbReference type="InterPro" id="IPR011009">
    <property type="entry name" value="Kinase-like_dom_sf"/>
</dbReference>
<name>A0A517WBD4_9PLAN</name>
<dbReference type="PROSITE" id="PS50011">
    <property type="entry name" value="PROTEIN_KINASE_DOM"/>
    <property type="match status" value="1"/>
</dbReference>
<dbReference type="GO" id="GO:0106310">
    <property type="term" value="F:protein serine kinase activity"/>
    <property type="evidence" value="ECO:0007669"/>
    <property type="project" value="RHEA"/>
</dbReference>
<evidence type="ECO:0000256" key="1">
    <source>
        <dbReference type="ARBA" id="ARBA00012513"/>
    </source>
</evidence>
<feature type="compositionally biased region" description="Low complexity" evidence="10">
    <location>
        <begin position="475"/>
        <end position="512"/>
    </location>
</feature>
<feature type="region of interest" description="Disordered" evidence="10">
    <location>
        <begin position="937"/>
        <end position="957"/>
    </location>
</feature>
<feature type="domain" description="Protein kinase" evidence="11">
    <location>
        <begin position="76"/>
        <end position="346"/>
    </location>
</feature>
<dbReference type="PROSITE" id="PS00108">
    <property type="entry name" value="PROTEIN_KINASE_ST"/>
    <property type="match status" value="1"/>
</dbReference>